<dbReference type="EMBL" id="CP002057">
    <property type="protein sequence ID" value="ADI37029.1"/>
    <property type="molecule type" value="Genomic_DNA"/>
</dbReference>
<evidence type="ECO:0000313" key="2">
    <source>
        <dbReference type="EMBL" id="ADI37029.1"/>
    </source>
</evidence>
<dbReference type="AlphaFoldDB" id="D7DV69"/>
<protein>
    <recommendedName>
        <fullName evidence="1">DUF2666 domain-containing protein</fullName>
    </recommendedName>
</protein>
<dbReference type="HOGENOM" id="CLU_1860681_0_0_2"/>
<dbReference type="KEGG" id="mvo:Mvol_1373"/>
<evidence type="ECO:0000259" key="1">
    <source>
        <dbReference type="Pfam" id="PF10869"/>
    </source>
</evidence>
<sequence length="138" mass="15867">MSEEKITFNAKKGKWYVSKKLKIDEKTQDVEISRILISIEETLGKKIKDYLPFDMIQLEEIADEIYVSKKGRVKEEDISQALAKLKSPATTKKLGKLTDLKEGKDILKVVLTNIILERLGIKTHIDVKTMDKFIEKSK</sequence>
<accession>D7DV69</accession>
<name>D7DV69_METV3</name>
<dbReference type="Pfam" id="PF10869">
    <property type="entry name" value="DUF2666"/>
    <property type="match status" value="1"/>
</dbReference>
<organism evidence="2 3">
    <name type="scientific">Methanococcus voltae (strain ATCC BAA-1334 / A3)</name>
    <dbReference type="NCBI Taxonomy" id="456320"/>
    <lineage>
        <taxon>Archaea</taxon>
        <taxon>Methanobacteriati</taxon>
        <taxon>Methanobacteriota</taxon>
        <taxon>Methanomada group</taxon>
        <taxon>Methanococci</taxon>
        <taxon>Methanococcales</taxon>
        <taxon>Methanococcaceae</taxon>
        <taxon>Methanococcus</taxon>
    </lineage>
</organism>
<gene>
    <name evidence="2" type="ordered locus">Mvol_1373</name>
</gene>
<dbReference type="OrthoDB" id="86044at2157"/>
<proteinExistence type="predicted"/>
<evidence type="ECO:0000313" key="3">
    <source>
        <dbReference type="Proteomes" id="UP000007722"/>
    </source>
</evidence>
<dbReference type="Proteomes" id="UP000007722">
    <property type="component" value="Chromosome"/>
</dbReference>
<keyword evidence="3" id="KW-1185">Reference proteome</keyword>
<dbReference type="InParanoid" id="D7DV69"/>
<dbReference type="FunCoup" id="D7DV69">
    <property type="interactions" value="6"/>
</dbReference>
<feature type="domain" description="DUF2666" evidence="1">
    <location>
        <begin position="3"/>
        <end position="137"/>
    </location>
</feature>
<dbReference type="STRING" id="456320.Mvol_1373"/>
<reference evidence="2 3" key="1">
    <citation type="submission" date="2010-05" db="EMBL/GenBank/DDBJ databases">
        <title>Complete sequence of Methanococcus voltae A3.</title>
        <authorList>
            <consortium name="US DOE Joint Genome Institute"/>
            <person name="Lucas S."/>
            <person name="Copeland A."/>
            <person name="Lapidus A."/>
            <person name="Cheng J.-F."/>
            <person name="Bruce D."/>
            <person name="Goodwin L."/>
            <person name="Pitluck S."/>
            <person name="Lowry S."/>
            <person name="Clum A."/>
            <person name="Land M."/>
            <person name="Hauser L."/>
            <person name="Kyrpides N."/>
            <person name="Mikhailova N."/>
            <person name="Whitman W.B."/>
            <person name="Woyke T."/>
        </authorList>
    </citation>
    <scope>NUCLEOTIDE SEQUENCE [LARGE SCALE GENOMIC DNA]</scope>
    <source>
        <strain evidence="3">ATCC BAA-1334 / A3</strain>
    </source>
</reference>
<dbReference type="eggNOG" id="arCOG03415">
    <property type="taxonomic scope" value="Archaea"/>
</dbReference>
<dbReference type="InterPro" id="IPR022620">
    <property type="entry name" value="DUF2666"/>
</dbReference>